<sequence>MSVALFPFKPPFTAPFMIDVELFVSVSLNPCPKNRKISSTSTFPLLFNMSIPAGFNTFVDSMTSTPRRYIYGLRHPLYFSGVGTPFTSPSTPK</sequence>
<dbReference type="AlphaFoldDB" id="A0A1R1PU77"/>
<dbReference type="EMBL" id="LSSK01000184">
    <property type="protein sequence ID" value="OMH84518.1"/>
    <property type="molecule type" value="Genomic_DNA"/>
</dbReference>
<evidence type="ECO:0000313" key="1">
    <source>
        <dbReference type="EMBL" id="OMH84518.1"/>
    </source>
</evidence>
<keyword evidence="2" id="KW-1185">Reference proteome</keyword>
<evidence type="ECO:0000313" key="2">
    <source>
        <dbReference type="Proteomes" id="UP000188320"/>
    </source>
</evidence>
<name>A0A1R1PU77_ZANCU</name>
<reference evidence="2" key="1">
    <citation type="submission" date="2017-01" db="EMBL/GenBank/DDBJ databases">
        <authorList>
            <person name="Wang Y."/>
            <person name="White M."/>
            <person name="Kvist S."/>
            <person name="Moncalvo J.-M."/>
        </authorList>
    </citation>
    <scope>NUCLEOTIDE SEQUENCE [LARGE SCALE GENOMIC DNA]</scope>
    <source>
        <strain evidence="2">COL-18-3</strain>
    </source>
</reference>
<dbReference type="Proteomes" id="UP000188320">
    <property type="component" value="Unassembled WGS sequence"/>
</dbReference>
<proteinExistence type="predicted"/>
<gene>
    <name evidence="1" type="ORF">AX774_g1962</name>
</gene>
<organism evidence="1 2">
    <name type="scientific">Zancudomyces culisetae</name>
    <name type="common">Gut fungus</name>
    <name type="synonym">Smittium culisetae</name>
    <dbReference type="NCBI Taxonomy" id="1213189"/>
    <lineage>
        <taxon>Eukaryota</taxon>
        <taxon>Fungi</taxon>
        <taxon>Fungi incertae sedis</taxon>
        <taxon>Zoopagomycota</taxon>
        <taxon>Kickxellomycotina</taxon>
        <taxon>Harpellomycetes</taxon>
        <taxon>Harpellales</taxon>
        <taxon>Legeriomycetaceae</taxon>
        <taxon>Zancudomyces</taxon>
    </lineage>
</organism>
<comment type="caution">
    <text evidence="1">The sequence shown here is derived from an EMBL/GenBank/DDBJ whole genome shotgun (WGS) entry which is preliminary data.</text>
</comment>
<protein>
    <submittedName>
        <fullName evidence="1">Uncharacterized protein</fullName>
    </submittedName>
</protein>
<accession>A0A1R1PU77</accession>